<dbReference type="FunFam" id="2.60.40.10:FF:000437">
    <property type="entry name" value="Beat-IIIc, isoform A"/>
    <property type="match status" value="1"/>
</dbReference>
<evidence type="ECO:0000256" key="3">
    <source>
        <dbReference type="ARBA" id="ARBA00023157"/>
    </source>
</evidence>
<reference evidence="6" key="1">
    <citation type="submission" date="2021-05" db="EMBL/GenBank/DDBJ databases">
        <authorList>
            <person name="Alioto T."/>
            <person name="Alioto T."/>
            <person name="Gomez Garrido J."/>
        </authorList>
    </citation>
    <scope>NUCLEOTIDE SEQUENCE</scope>
</reference>
<evidence type="ECO:0000313" key="6">
    <source>
        <dbReference type="EMBL" id="CAG6778753.1"/>
    </source>
</evidence>
<feature type="transmembrane region" description="Helical" evidence="4">
    <location>
        <begin position="258"/>
        <end position="280"/>
    </location>
</feature>
<keyword evidence="2 4" id="KW-1133">Transmembrane helix</keyword>
<dbReference type="Pfam" id="PF08205">
    <property type="entry name" value="C2-set_2"/>
    <property type="match status" value="1"/>
</dbReference>
<dbReference type="InterPro" id="IPR013783">
    <property type="entry name" value="Ig-like_fold"/>
</dbReference>
<evidence type="ECO:0000259" key="5">
    <source>
        <dbReference type="PROSITE" id="PS50835"/>
    </source>
</evidence>
<dbReference type="InterPro" id="IPR013162">
    <property type="entry name" value="CD80_C2-set"/>
</dbReference>
<evidence type="ECO:0000256" key="4">
    <source>
        <dbReference type="SAM" id="Phobius"/>
    </source>
</evidence>
<feature type="domain" description="Ig-like" evidence="5">
    <location>
        <begin position="35"/>
        <end position="120"/>
    </location>
</feature>
<sequence length="289" mass="32649">MHVFSIVQILLMFYVIEMSSLVLEKVIVPFFKKVGDSAILECRFDLEGEPLYSVKWYKENEEFYRYTPVSRTTVQTWRVAGTKVDENKSNSTHLYLRAVNLKSSALYRCEVSAEKPAFVSKQAGGYLSVILSPMRAPEIQGTDSQYSIGEDLDLNCTSAKSYPAQTLRWYINNELVPEDDPKVTNYPPTVHQHGAIQSLSSIHTIIADEYFQNREMRVRCEASFAPTVWMGTKESTVIEHKIFRSKEASFLRASGNSVTLHTGLLLATLFTTCLLVHVIFSATSDVTSC</sequence>
<dbReference type="PROSITE" id="PS50835">
    <property type="entry name" value="IG_LIKE"/>
    <property type="match status" value="2"/>
</dbReference>
<dbReference type="InterPro" id="IPR007110">
    <property type="entry name" value="Ig-like_dom"/>
</dbReference>
<feature type="domain" description="Ig-like" evidence="5">
    <location>
        <begin position="137"/>
        <end position="238"/>
    </location>
</feature>
<dbReference type="PANTHER" id="PTHR21261">
    <property type="entry name" value="BEAT PROTEIN"/>
    <property type="match status" value="1"/>
</dbReference>
<dbReference type="Pfam" id="PF07686">
    <property type="entry name" value="V-set"/>
    <property type="match status" value="1"/>
</dbReference>
<name>A0A8D9F5U3_9HEMI</name>
<organism evidence="6">
    <name type="scientific">Cacopsylla melanoneura</name>
    <dbReference type="NCBI Taxonomy" id="428564"/>
    <lineage>
        <taxon>Eukaryota</taxon>
        <taxon>Metazoa</taxon>
        <taxon>Ecdysozoa</taxon>
        <taxon>Arthropoda</taxon>
        <taxon>Hexapoda</taxon>
        <taxon>Insecta</taxon>
        <taxon>Pterygota</taxon>
        <taxon>Neoptera</taxon>
        <taxon>Paraneoptera</taxon>
        <taxon>Hemiptera</taxon>
        <taxon>Sternorrhyncha</taxon>
        <taxon>Psylloidea</taxon>
        <taxon>Psyllidae</taxon>
        <taxon>Psyllinae</taxon>
        <taxon>Cacopsylla</taxon>
    </lineage>
</organism>
<dbReference type="Gene3D" id="2.60.40.10">
    <property type="entry name" value="Immunoglobulins"/>
    <property type="match status" value="2"/>
</dbReference>
<dbReference type="InterPro" id="IPR036179">
    <property type="entry name" value="Ig-like_dom_sf"/>
</dbReference>
<evidence type="ECO:0000256" key="1">
    <source>
        <dbReference type="ARBA" id="ARBA00022692"/>
    </source>
</evidence>
<proteinExistence type="predicted"/>
<feature type="transmembrane region" description="Helical" evidence="4">
    <location>
        <begin position="6"/>
        <end position="23"/>
    </location>
</feature>
<evidence type="ECO:0000256" key="2">
    <source>
        <dbReference type="ARBA" id="ARBA00022989"/>
    </source>
</evidence>
<dbReference type="SUPFAM" id="SSF48726">
    <property type="entry name" value="Immunoglobulin"/>
    <property type="match status" value="2"/>
</dbReference>
<keyword evidence="4" id="KW-0472">Membrane</keyword>
<dbReference type="CDD" id="cd00096">
    <property type="entry name" value="Ig"/>
    <property type="match status" value="1"/>
</dbReference>
<keyword evidence="1 4" id="KW-0812">Transmembrane</keyword>
<accession>A0A8D9F5U3</accession>
<keyword evidence="3" id="KW-1015">Disulfide bond</keyword>
<dbReference type="InterPro" id="IPR013106">
    <property type="entry name" value="Ig_V-set"/>
</dbReference>
<protein>
    <recommendedName>
        <fullName evidence="5">Ig-like domain-containing protein</fullName>
    </recommendedName>
</protein>
<dbReference type="EMBL" id="HBUF01611266">
    <property type="protein sequence ID" value="CAG6778753.1"/>
    <property type="molecule type" value="Transcribed_RNA"/>
</dbReference>
<dbReference type="AlphaFoldDB" id="A0A8D9F5U3"/>
<dbReference type="PANTHER" id="PTHR21261:SF14">
    <property type="entry name" value="BEATEN PATH IV, ISOFORM B"/>
    <property type="match status" value="1"/>
</dbReference>